<dbReference type="STRING" id="436010.A0A166MFF4"/>
<dbReference type="Proteomes" id="UP000076532">
    <property type="component" value="Unassembled WGS sequence"/>
</dbReference>
<dbReference type="OrthoDB" id="41492at2759"/>
<proteinExistence type="inferred from homology"/>
<gene>
    <name evidence="2" type="ORF">FIBSPDRAFT_785216</name>
</gene>
<dbReference type="Gene3D" id="3.30.1780.10">
    <property type="entry name" value="ornithine cyclodeaminase, domain 1"/>
    <property type="match status" value="1"/>
</dbReference>
<dbReference type="InterPro" id="IPR036291">
    <property type="entry name" value="NAD(P)-bd_dom_sf"/>
</dbReference>
<dbReference type="PIRSF" id="PIRSF001439">
    <property type="entry name" value="CryM"/>
    <property type="match status" value="1"/>
</dbReference>
<protein>
    <submittedName>
        <fullName evidence="2">NAD(P)-binding protein</fullName>
    </submittedName>
</protein>
<dbReference type="AlphaFoldDB" id="A0A166MFF4"/>
<name>A0A166MFF4_9AGAM</name>
<reference evidence="2 3" key="1">
    <citation type="journal article" date="2016" name="Mol. Biol. Evol.">
        <title>Comparative Genomics of Early-Diverging Mushroom-Forming Fungi Provides Insights into the Origins of Lignocellulose Decay Capabilities.</title>
        <authorList>
            <person name="Nagy L.G."/>
            <person name="Riley R."/>
            <person name="Tritt A."/>
            <person name="Adam C."/>
            <person name="Daum C."/>
            <person name="Floudas D."/>
            <person name="Sun H."/>
            <person name="Yadav J.S."/>
            <person name="Pangilinan J."/>
            <person name="Larsson K.H."/>
            <person name="Matsuura K."/>
            <person name="Barry K."/>
            <person name="Labutti K."/>
            <person name="Kuo R."/>
            <person name="Ohm R.A."/>
            <person name="Bhattacharya S.S."/>
            <person name="Shirouzu T."/>
            <person name="Yoshinaga Y."/>
            <person name="Martin F.M."/>
            <person name="Grigoriev I.V."/>
            <person name="Hibbett D.S."/>
        </authorList>
    </citation>
    <scope>NUCLEOTIDE SEQUENCE [LARGE SCALE GENOMIC DNA]</scope>
    <source>
        <strain evidence="2 3">CBS 109695</strain>
    </source>
</reference>
<dbReference type="PANTHER" id="PTHR13812">
    <property type="entry name" value="KETIMINE REDUCTASE MU-CRYSTALLIN"/>
    <property type="match status" value="1"/>
</dbReference>
<dbReference type="InterPro" id="IPR003462">
    <property type="entry name" value="ODC_Mu_crystall"/>
</dbReference>
<dbReference type="PANTHER" id="PTHR13812:SF19">
    <property type="entry name" value="KETIMINE REDUCTASE MU-CRYSTALLIN"/>
    <property type="match status" value="1"/>
</dbReference>
<evidence type="ECO:0000313" key="3">
    <source>
        <dbReference type="Proteomes" id="UP000076532"/>
    </source>
</evidence>
<dbReference type="Gene3D" id="3.40.50.720">
    <property type="entry name" value="NAD(P)-binding Rossmann-like Domain"/>
    <property type="match status" value="1"/>
</dbReference>
<accession>A0A166MFF4</accession>
<evidence type="ECO:0000256" key="1">
    <source>
        <dbReference type="ARBA" id="ARBA00008903"/>
    </source>
</evidence>
<dbReference type="InterPro" id="IPR023401">
    <property type="entry name" value="ODC_N"/>
</dbReference>
<comment type="similarity">
    <text evidence="1">Belongs to the ornithine cyclodeaminase/mu-crystallin family.</text>
</comment>
<feature type="non-terminal residue" evidence="2">
    <location>
        <position position="350"/>
    </location>
</feature>
<dbReference type="Pfam" id="PF02423">
    <property type="entry name" value="OCD_Mu_crystall"/>
    <property type="match status" value="1"/>
</dbReference>
<dbReference type="EMBL" id="KV417529">
    <property type="protein sequence ID" value="KZP23950.1"/>
    <property type="molecule type" value="Genomic_DNA"/>
</dbReference>
<dbReference type="GO" id="GO:0005737">
    <property type="term" value="C:cytoplasm"/>
    <property type="evidence" value="ECO:0007669"/>
    <property type="project" value="TreeGrafter"/>
</dbReference>
<organism evidence="2 3">
    <name type="scientific">Athelia psychrophila</name>
    <dbReference type="NCBI Taxonomy" id="1759441"/>
    <lineage>
        <taxon>Eukaryota</taxon>
        <taxon>Fungi</taxon>
        <taxon>Dikarya</taxon>
        <taxon>Basidiomycota</taxon>
        <taxon>Agaricomycotina</taxon>
        <taxon>Agaricomycetes</taxon>
        <taxon>Agaricomycetidae</taxon>
        <taxon>Atheliales</taxon>
        <taxon>Atheliaceae</taxon>
        <taxon>Athelia</taxon>
    </lineage>
</organism>
<dbReference type="SUPFAM" id="SSF51735">
    <property type="entry name" value="NAD(P)-binding Rossmann-fold domains"/>
    <property type="match status" value="1"/>
</dbReference>
<sequence>MSLLVLSASDVEQITSTLPTNDLVELMASTFSTLSSGTGAQSPHRLILQMRNHKTMFMPSRLEGVGTAIKVVSIPTSESALSTSRGIPGSTVVMDEETGYVKAFVNATSLTAQRNAAGSLLATQLLGPKEPRSLVAFGAGKQIEAHVDVFIRAYPSMKSVFIINRTENERFTKLLSTLQSRHGATVAISGVGSDSPGSQPRVHEHLLEADVICAATSAASPLFDTASIRAGAHINLVGSYTPKMMEVGADLIMRAGRVVVDSREACSLEAGELIQAKVPPGDLVEIGELASVGDTGHLVVDEEKCAEVRRAGDVTIFKSVGVGVQDTAIAALVVDRAQGLGVGTRIDSYN</sequence>
<keyword evidence="3" id="KW-1185">Reference proteome</keyword>
<evidence type="ECO:0000313" key="2">
    <source>
        <dbReference type="EMBL" id="KZP23950.1"/>
    </source>
</evidence>